<name>A0A8T3ATL3_DENNO</name>
<dbReference type="EMBL" id="JAGYWB010000013">
    <property type="protein sequence ID" value="KAI0499470.1"/>
    <property type="molecule type" value="Genomic_DNA"/>
</dbReference>
<sequence length="161" mass="18665">MASPSKRQKVLAKKPHRNASENFLSKANEESFPRFASAKITPSRILIQSEKNFKVMHLFASTQFGFILSLVHLYNKQTFLYFLANMSFNSDHSSISSFVFKQKVEITKHDIGAFLNLRTKGYRAHTLMNENTFRWYQVNRVIRENGLIYHVARVSGMTRNA</sequence>
<dbReference type="AlphaFoldDB" id="A0A8T3ATL3"/>
<evidence type="ECO:0000313" key="2">
    <source>
        <dbReference type="Proteomes" id="UP000829196"/>
    </source>
</evidence>
<accession>A0A8T3ATL3</accession>
<keyword evidence="2" id="KW-1185">Reference proteome</keyword>
<gene>
    <name evidence="1" type="ORF">KFK09_017673</name>
</gene>
<protein>
    <submittedName>
        <fullName evidence="1">Uncharacterized protein</fullName>
    </submittedName>
</protein>
<comment type="caution">
    <text evidence="1">The sequence shown here is derived from an EMBL/GenBank/DDBJ whole genome shotgun (WGS) entry which is preliminary data.</text>
</comment>
<dbReference type="Proteomes" id="UP000829196">
    <property type="component" value="Unassembled WGS sequence"/>
</dbReference>
<reference evidence="1" key="1">
    <citation type="journal article" date="2022" name="Front. Genet.">
        <title>Chromosome-Scale Assembly of the Dendrobium nobile Genome Provides Insights Into the Molecular Mechanism of the Biosynthesis of the Medicinal Active Ingredient of Dendrobium.</title>
        <authorList>
            <person name="Xu Q."/>
            <person name="Niu S.-C."/>
            <person name="Li K.-L."/>
            <person name="Zheng P.-J."/>
            <person name="Zhang X.-J."/>
            <person name="Jia Y."/>
            <person name="Liu Y."/>
            <person name="Niu Y.-X."/>
            <person name="Yu L.-H."/>
            <person name="Chen D.-F."/>
            <person name="Zhang G.-Q."/>
        </authorList>
    </citation>
    <scope>NUCLEOTIDE SEQUENCE</scope>
    <source>
        <tissue evidence="1">Leaf</tissue>
    </source>
</reference>
<organism evidence="1 2">
    <name type="scientific">Dendrobium nobile</name>
    <name type="common">Orchid</name>
    <dbReference type="NCBI Taxonomy" id="94219"/>
    <lineage>
        <taxon>Eukaryota</taxon>
        <taxon>Viridiplantae</taxon>
        <taxon>Streptophyta</taxon>
        <taxon>Embryophyta</taxon>
        <taxon>Tracheophyta</taxon>
        <taxon>Spermatophyta</taxon>
        <taxon>Magnoliopsida</taxon>
        <taxon>Liliopsida</taxon>
        <taxon>Asparagales</taxon>
        <taxon>Orchidaceae</taxon>
        <taxon>Epidendroideae</taxon>
        <taxon>Malaxideae</taxon>
        <taxon>Dendrobiinae</taxon>
        <taxon>Dendrobium</taxon>
    </lineage>
</organism>
<proteinExistence type="predicted"/>
<evidence type="ECO:0000313" key="1">
    <source>
        <dbReference type="EMBL" id="KAI0499470.1"/>
    </source>
</evidence>